<dbReference type="SUPFAM" id="SSF55008">
    <property type="entry name" value="HMA, heavy metal-associated domain"/>
    <property type="match status" value="1"/>
</dbReference>
<keyword evidence="6 15" id="KW-0812">Transmembrane</keyword>
<evidence type="ECO:0000256" key="14">
    <source>
        <dbReference type="ARBA" id="ARBA00023136"/>
    </source>
</evidence>
<dbReference type="Gene3D" id="3.30.70.100">
    <property type="match status" value="1"/>
</dbReference>
<evidence type="ECO:0000259" key="16">
    <source>
        <dbReference type="PROSITE" id="PS50846"/>
    </source>
</evidence>
<dbReference type="PANTHER" id="PTHR43520">
    <property type="entry name" value="ATP7, ISOFORM B"/>
    <property type="match status" value="1"/>
</dbReference>
<keyword evidence="13" id="KW-0406">Ion transport</keyword>
<dbReference type="Pfam" id="PF00702">
    <property type="entry name" value="Hydrolase"/>
    <property type="match status" value="1"/>
</dbReference>
<dbReference type="InterPro" id="IPR017969">
    <property type="entry name" value="Heavy-metal-associated_CS"/>
</dbReference>
<feature type="transmembrane region" description="Helical" evidence="15">
    <location>
        <begin position="362"/>
        <end position="381"/>
    </location>
</feature>
<dbReference type="GO" id="GO:0005886">
    <property type="term" value="C:plasma membrane"/>
    <property type="evidence" value="ECO:0007669"/>
    <property type="project" value="UniProtKB-SubCell"/>
</dbReference>
<evidence type="ECO:0000313" key="18">
    <source>
        <dbReference type="Proteomes" id="UP000328092"/>
    </source>
</evidence>
<dbReference type="NCBIfam" id="TIGR01525">
    <property type="entry name" value="ATPase-IB_hvy"/>
    <property type="match status" value="1"/>
</dbReference>
<dbReference type="PROSITE" id="PS50846">
    <property type="entry name" value="HMA_2"/>
    <property type="match status" value="1"/>
</dbReference>
<dbReference type="SUPFAM" id="SSF56784">
    <property type="entry name" value="HAD-like"/>
    <property type="match status" value="1"/>
</dbReference>
<evidence type="ECO:0000256" key="1">
    <source>
        <dbReference type="ARBA" id="ARBA00004651"/>
    </source>
</evidence>
<dbReference type="PROSITE" id="PS01047">
    <property type="entry name" value="HMA_1"/>
    <property type="match status" value="1"/>
</dbReference>
<feature type="transmembrane region" description="Helical" evidence="15">
    <location>
        <begin position="387"/>
        <end position="408"/>
    </location>
</feature>
<dbReference type="GO" id="GO:0043682">
    <property type="term" value="F:P-type divalent copper transporter activity"/>
    <property type="evidence" value="ECO:0007669"/>
    <property type="project" value="TreeGrafter"/>
</dbReference>
<evidence type="ECO:0000256" key="10">
    <source>
        <dbReference type="ARBA" id="ARBA00022842"/>
    </source>
</evidence>
<dbReference type="NCBIfam" id="TIGR01511">
    <property type="entry name" value="ATPase-IB1_Cu"/>
    <property type="match status" value="1"/>
</dbReference>
<keyword evidence="11" id="KW-1278">Translocase</keyword>
<evidence type="ECO:0000256" key="4">
    <source>
        <dbReference type="ARBA" id="ARBA00022475"/>
    </source>
</evidence>
<evidence type="ECO:0000313" key="17">
    <source>
        <dbReference type="EMBL" id="VIO76302.1"/>
    </source>
</evidence>
<dbReference type="GO" id="GO:0005507">
    <property type="term" value="F:copper ion binding"/>
    <property type="evidence" value="ECO:0007669"/>
    <property type="project" value="TreeGrafter"/>
</dbReference>
<evidence type="ECO:0000256" key="3">
    <source>
        <dbReference type="ARBA" id="ARBA00022448"/>
    </source>
</evidence>
<keyword evidence="8 15" id="KW-0547">Nucleotide-binding</keyword>
<comment type="subcellular location">
    <subcellularLocation>
        <location evidence="1">Cell membrane</location>
        <topology evidence="1">Multi-pass membrane protein</topology>
    </subcellularLocation>
</comment>
<feature type="transmembrane region" description="Helical" evidence="15">
    <location>
        <begin position="205"/>
        <end position="224"/>
    </location>
</feature>
<dbReference type="InterPro" id="IPR006121">
    <property type="entry name" value="HMA_dom"/>
</dbReference>
<dbReference type="SUPFAM" id="SSF81665">
    <property type="entry name" value="Calcium ATPase, transmembrane domain M"/>
    <property type="match status" value="1"/>
</dbReference>
<sequence>MSCCAPGAECLADAGTSNEELLLASRTLRDGLRQTDLSVPGIHCGACLQRIEAALGRLDGVAFARANLSTRRVSVQWHGGRPPPLIAALKQIGYQAHLHDAAADRSDPELTRLLLALAVAGFASSNIMLLSASVWSGAEAQTRDLFHWISAAIALPTLAYSGQVFFRSASRSLRHGRTNMDVPISIGVLLAFALSLYETTQHGRHAYFDASVSLLFFLLIGRTLDHVMRARARQAVAGLARLSARGALVARPDGTQIYLPVDEIEPDMTILLAAGERVPVDCRVVKGRSELDRSLVSGESAPQLAVEGTALQAGTLNLTAPLTVVATAAAKNSFLADMVRMMEAAEAGRSAYRRIADRAARLYAPVVHATALLAFIGWMMATGDAHRAITIAIAVLIITCPCALGLAVPMVHVVATRRLFEAGIMIKDGSALERLTNVDAVVLDKTGTLTAGRPRLTLVVETRTEARALAAAIAAHSRHPYSQALAALGEAQTPVALDAVAEVPGAGLEARSGETIYRLGRPDWAAAPLSVPPNAAVVLSANGACLAAFRLDDQLRSGAQEAIAALTAAGLSIEILSGDSEARVSDIAGRLGVRFTANARPADKVARIAALRQTGAKVLMVGDGLNDAPALTAADVSMAPASAADIGRNAADLVFLREDLQAVPRAVAVARQAARLVRQNFGLAIAYNVVAIPVAVLGQVTPLMAAVAMSASSLVVIANALRLGERRWRPPAAVRAGLTPPLTPGLVP</sequence>
<keyword evidence="12 15" id="KW-1133">Transmembrane helix</keyword>
<dbReference type="SUPFAM" id="SSF81653">
    <property type="entry name" value="Calcium ATPase, transduction domain A"/>
    <property type="match status" value="1"/>
</dbReference>
<evidence type="ECO:0000256" key="2">
    <source>
        <dbReference type="ARBA" id="ARBA00006024"/>
    </source>
</evidence>
<dbReference type="InterPro" id="IPR001757">
    <property type="entry name" value="P_typ_ATPase"/>
</dbReference>
<dbReference type="InterPro" id="IPR008250">
    <property type="entry name" value="ATPase_P-typ_transduc_dom_A_sf"/>
</dbReference>
<dbReference type="InterPro" id="IPR027256">
    <property type="entry name" value="P-typ_ATPase_IB"/>
</dbReference>
<comment type="caution">
    <text evidence="17">The sequence shown here is derived from an EMBL/GenBank/DDBJ whole genome shotgun (WGS) entry which is preliminary data.</text>
</comment>
<dbReference type="InterPro" id="IPR023298">
    <property type="entry name" value="ATPase_P-typ_TM_dom_sf"/>
</dbReference>
<dbReference type="PANTHER" id="PTHR43520:SF5">
    <property type="entry name" value="CATION-TRANSPORTING P-TYPE ATPASE-RELATED"/>
    <property type="match status" value="1"/>
</dbReference>
<protein>
    <submittedName>
        <fullName evidence="17">Copper-exporting P-type ATPase A</fullName>
    </submittedName>
</protein>
<keyword evidence="4 15" id="KW-1003">Cell membrane</keyword>
<feature type="transmembrane region" description="Helical" evidence="15">
    <location>
        <begin position="113"/>
        <end position="133"/>
    </location>
</feature>
<dbReference type="RefSeq" id="WP_139863051.1">
    <property type="nucleotide sequence ID" value="NZ_CAADFC020000028.1"/>
</dbReference>
<dbReference type="PRINTS" id="PR00119">
    <property type="entry name" value="CATATPASE"/>
</dbReference>
<evidence type="ECO:0000256" key="11">
    <source>
        <dbReference type="ARBA" id="ARBA00022967"/>
    </source>
</evidence>
<dbReference type="Pfam" id="PF00403">
    <property type="entry name" value="HMA"/>
    <property type="match status" value="1"/>
</dbReference>
<keyword evidence="18" id="KW-1185">Reference proteome</keyword>
<dbReference type="InterPro" id="IPR059000">
    <property type="entry name" value="ATPase_P-type_domA"/>
</dbReference>
<dbReference type="OrthoDB" id="391538at2"/>
<dbReference type="Gene3D" id="3.40.1110.10">
    <property type="entry name" value="Calcium-transporting ATPase, cytoplasmic domain N"/>
    <property type="match status" value="1"/>
</dbReference>
<gene>
    <name evidence="17" type="primary">copA_4</name>
    <name evidence="17" type="ORF">CI1B_63400</name>
</gene>
<evidence type="ECO:0000256" key="7">
    <source>
        <dbReference type="ARBA" id="ARBA00022723"/>
    </source>
</evidence>
<feature type="transmembrane region" description="Helical" evidence="15">
    <location>
        <begin position="681"/>
        <end position="697"/>
    </location>
</feature>
<dbReference type="Pfam" id="PF00122">
    <property type="entry name" value="E1-E2_ATPase"/>
    <property type="match status" value="1"/>
</dbReference>
<accession>A0A508TPN0</accession>
<evidence type="ECO:0000256" key="5">
    <source>
        <dbReference type="ARBA" id="ARBA00022553"/>
    </source>
</evidence>
<keyword evidence="7 15" id="KW-0479">Metal-binding</keyword>
<organism evidence="17 18">
    <name type="scientific">Bradyrhizobium ivorense</name>
    <dbReference type="NCBI Taxonomy" id="2511166"/>
    <lineage>
        <taxon>Bacteria</taxon>
        <taxon>Pseudomonadati</taxon>
        <taxon>Pseudomonadota</taxon>
        <taxon>Alphaproteobacteria</taxon>
        <taxon>Hyphomicrobiales</taxon>
        <taxon>Nitrobacteraceae</taxon>
        <taxon>Bradyrhizobium</taxon>
    </lineage>
</organism>
<evidence type="ECO:0000256" key="12">
    <source>
        <dbReference type="ARBA" id="ARBA00022989"/>
    </source>
</evidence>
<dbReference type="InterPro" id="IPR036412">
    <property type="entry name" value="HAD-like_sf"/>
</dbReference>
<dbReference type="AlphaFoldDB" id="A0A508TPN0"/>
<dbReference type="InterPro" id="IPR023214">
    <property type="entry name" value="HAD_sf"/>
</dbReference>
<dbReference type="EMBL" id="CAADFC020000028">
    <property type="protein sequence ID" value="VIO76302.1"/>
    <property type="molecule type" value="Genomic_DNA"/>
</dbReference>
<dbReference type="InterPro" id="IPR018303">
    <property type="entry name" value="ATPase_P-typ_P_site"/>
</dbReference>
<proteinExistence type="inferred from homology"/>
<dbReference type="NCBIfam" id="TIGR01494">
    <property type="entry name" value="ATPase_P-type"/>
    <property type="match status" value="1"/>
</dbReference>
<dbReference type="CDD" id="cd00371">
    <property type="entry name" value="HMA"/>
    <property type="match status" value="1"/>
</dbReference>
<feature type="transmembrane region" description="Helical" evidence="15">
    <location>
        <begin position="145"/>
        <end position="166"/>
    </location>
</feature>
<comment type="similarity">
    <text evidence="2 15">Belongs to the cation transport ATPase (P-type) (TC 3.A.3) family. Type IB subfamily.</text>
</comment>
<dbReference type="PRINTS" id="PR00943">
    <property type="entry name" value="CUATPASE"/>
</dbReference>
<keyword evidence="3" id="KW-0813">Transport</keyword>
<keyword evidence="5" id="KW-0597">Phosphoprotein</keyword>
<evidence type="ECO:0000256" key="8">
    <source>
        <dbReference type="ARBA" id="ARBA00022741"/>
    </source>
</evidence>
<evidence type="ECO:0000256" key="9">
    <source>
        <dbReference type="ARBA" id="ARBA00022840"/>
    </source>
</evidence>
<keyword evidence="14 15" id="KW-0472">Membrane</keyword>
<dbReference type="Gene3D" id="2.70.150.10">
    <property type="entry name" value="Calcium-transporting ATPase, cytoplasmic transduction domain A"/>
    <property type="match status" value="1"/>
</dbReference>
<dbReference type="InterPro" id="IPR036163">
    <property type="entry name" value="HMA_dom_sf"/>
</dbReference>
<dbReference type="NCBIfam" id="TIGR01512">
    <property type="entry name" value="ATPase-IB2_Cd"/>
    <property type="match status" value="1"/>
</dbReference>
<dbReference type="GO" id="GO:0055070">
    <property type="term" value="P:copper ion homeostasis"/>
    <property type="evidence" value="ECO:0007669"/>
    <property type="project" value="TreeGrafter"/>
</dbReference>
<keyword evidence="9 15" id="KW-0067">ATP-binding</keyword>
<dbReference type="PROSITE" id="PS00154">
    <property type="entry name" value="ATPASE_E1_E2"/>
    <property type="match status" value="1"/>
</dbReference>
<evidence type="ECO:0000256" key="13">
    <source>
        <dbReference type="ARBA" id="ARBA00023065"/>
    </source>
</evidence>
<dbReference type="InterPro" id="IPR023299">
    <property type="entry name" value="ATPase_P-typ_cyto_dom_N"/>
</dbReference>
<dbReference type="GO" id="GO:0016887">
    <property type="term" value="F:ATP hydrolysis activity"/>
    <property type="evidence" value="ECO:0007669"/>
    <property type="project" value="InterPro"/>
</dbReference>
<name>A0A508TPN0_9BRAD</name>
<feature type="domain" description="HMA" evidence="16">
    <location>
        <begin position="33"/>
        <end position="97"/>
    </location>
</feature>
<evidence type="ECO:0000256" key="15">
    <source>
        <dbReference type="RuleBase" id="RU362081"/>
    </source>
</evidence>
<keyword evidence="10" id="KW-0460">Magnesium</keyword>
<reference evidence="17" key="1">
    <citation type="submission" date="2019-02" db="EMBL/GenBank/DDBJ databases">
        <authorList>
            <person name="Pothier F.J."/>
        </authorList>
    </citation>
    <scope>NUCLEOTIDE SEQUENCE</scope>
    <source>
        <strain evidence="17">CI-1B</strain>
    </source>
</reference>
<dbReference type="Proteomes" id="UP000328092">
    <property type="component" value="Unassembled WGS sequence"/>
</dbReference>
<evidence type="ECO:0000256" key="6">
    <source>
        <dbReference type="ARBA" id="ARBA00022692"/>
    </source>
</evidence>
<feature type="transmembrane region" description="Helical" evidence="15">
    <location>
        <begin position="178"/>
        <end position="199"/>
    </location>
</feature>
<dbReference type="GO" id="GO:0005524">
    <property type="term" value="F:ATP binding"/>
    <property type="evidence" value="ECO:0007669"/>
    <property type="project" value="UniProtKB-UniRule"/>
</dbReference>
<dbReference type="Gene3D" id="3.40.50.1000">
    <property type="entry name" value="HAD superfamily/HAD-like"/>
    <property type="match status" value="1"/>
</dbReference>